<dbReference type="Pfam" id="PF13091">
    <property type="entry name" value="PLDc_2"/>
    <property type="match status" value="2"/>
</dbReference>
<organism evidence="15 16">
    <name type="scientific">Lactobacillus johnsonii (strain FI9785)</name>
    <dbReference type="NCBI Taxonomy" id="633699"/>
    <lineage>
        <taxon>Bacteria</taxon>
        <taxon>Bacillati</taxon>
        <taxon>Bacillota</taxon>
        <taxon>Bacilli</taxon>
        <taxon>Lactobacillales</taxon>
        <taxon>Lactobacillaceae</taxon>
        <taxon>Lactobacillus</taxon>
    </lineage>
</organism>
<dbReference type="Pfam" id="PF13396">
    <property type="entry name" value="PLDc_N"/>
    <property type="match status" value="1"/>
</dbReference>
<dbReference type="HOGENOM" id="CLU_038053_1_2_9"/>
<keyword evidence="3 12" id="KW-0444">Lipid biosynthesis</keyword>
<feature type="active site" evidence="12">
    <location>
        <position position="287"/>
    </location>
</feature>
<keyword evidence="11 12" id="KW-1208">Phospholipid metabolism</keyword>
<feature type="transmembrane region" description="Helical" evidence="12">
    <location>
        <begin position="41"/>
        <end position="60"/>
    </location>
</feature>
<feature type="transmembrane region" description="Helical" evidence="12">
    <location>
        <begin position="66"/>
        <end position="83"/>
    </location>
</feature>
<evidence type="ECO:0000256" key="5">
    <source>
        <dbReference type="ARBA" id="ARBA00022692"/>
    </source>
</evidence>
<comment type="catalytic activity">
    <reaction evidence="12">
        <text>2 a 1,2-diacyl-sn-glycero-3-phospho-(1'-sn-glycerol) = a cardiolipin + glycerol</text>
        <dbReference type="Rhea" id="RHEA:31451"/>
        <dbReference type="ChEBI" id="CHEBI:17754"/>
        <dbReference type="ChEBI" id="CHEBI:62237"/>
        <dbReference type="ChEBI" id="CHEBI:64716"/>
    </reaction>
</comment>
<evidence type="ECO:0000313" key="16">
    <source>
        <dbReference type="Proteomes" id="UP000002627"/>
    </source>
</evidence>
<keyword evidence="10 12" id="KW-0594">Phospholipid biosynthesis</keyword>
<dbReference type="InterPro" id="IPR001736">
    <property type="entry name" value="PLipase_D/transphosphatidylase"/>
</dbReference>
<dbReference type="Gene3D" id="3.30.870.10">
    <property type="entry name" value="Endonuclease Chain A"/>
    <property type="match status" value="2"/>
</dbReference>
<dbReference type="PANTHER" id="PTHR21248:SF22">
    <property type="entry name" value="PHOSPHOLIPASE D"/>
    <property type="match status" value="1"/>
</dbReference>
<dbReference type="SUPFAM" id="SSF56024">
    <property type="entry name" value="Phospholipase D/nuclease"/>
    <property type="match status" value="2"/>
</dbReference>
<feature type="active site" evidence="12">
    <location>
        <position position="280"/>
    </location>
</feature>
<evidence type="ECO:0000256" key="6">
    <source>
        <dbReference type="ARBA" id="ARBA00022737"/>
    </source>
</evidence>
<feature type="active site" evidence="12">
    <location>
        <position position="467"/>
    </location>
</feature>
<dbReference type="HAMAP" id="MF_01916">
    <property type="entry name" value="Cardiolipin_synth_Cls"/>
    <property type="match status" value="1"/>
</dbReference>
<dbReference type="AlphaFoldDB" id="D0R3K6"/>
<keyword evidence="2 12" id="KW-1003">Cell membrane</keyword>
<feature type="transmembrane region" description="Helical" evidence="12">
    <location>
        <begin position="90"/>
        <end position="109"/>
    </location>
</feature>
<comment type="subcellular location">
    <subcellularLocation>
        <location evidence="1 12">Cell membrane</location>
        <topology evidence="1 12">Multi-pass membrane protein</topology>
    </subcellularLocation>
</comment>
<gene>
    <name evidence="15" type="primary">cls</name>
    <name evidence="15" type="ordered locus">FI9785_795</name>
</gene>
<dbReference type="InterPro" id="IPR027379">
    <property type="entry name" value="CLS_N"/>
</dbReference>
<accession>D0R3K6</accession>
<evidence type="ECO:0000256" key="12">
    <source>
        <dbReference type="HAMAP-Rule" id="MF_01916"/>
    </source>
</evidence>
<keyword evidence="8 12" id="KW-0443">Lipid metabolism</keyword>
<keyword evidence="7 12" id="KW-1133">Transmembrane helix</keyword>
<dbReference type="InterPro" id="IPR030874">
    <property type="entry name" value="Cardiolipin_synth_Firmi"/>
</dbReference>
<feature type="domain" description="PLD phosphodiesterase" evidence="14">
    <location>
        <begin position="275"/>
        <end position="302"/>
    </location>
</feature>
<dbReference type="InterPro" id="IPR022924">
    <property type="entry name" value="Cardiolipin_synthase"/>
</dbReference>
<proteinExistence type="inferred from homology"/>
<protein>
    <recommendedName>
        <fullName evidence="12 13">Cardiolipin synthase</fullName>
        <shortName evidence="12">CL synthase</shortName>
        <ecNumber evidence="12 13">2.7.8.-</ecNumber>
    </recommendedName>
</protein>
<evidence type="ECO:0000256" key="8">
    <source>
        <dbReference type="ARBA" id="ARBA00023098"/>
    </source>
</evidence>
<evidence type="ECO:0000256" key="2">
    <source>
        <dbReference type="ARBA" id="ARBA00022475"/>
    </source>
</evidence>
<dbReference type="GO" id="GO:0005886">
    <property type="term" value="C:plasma membrane"/>
    <property type="evidence" value="ECO:0007669"/>
    <property type="project" value="UniProtKB-SubCell"/>
</dbReference>
<dbReference type="GO" id="GO:0008808">
    <property type="term" value="F:cardiolipin synthase activity"/>
    <property type="evidence" value="ECO:0007669"/>
    <property type="project" value="UniProtKB-UniRule"/>
</dbReference>
<feature type="domain" description="PLD phosphodiesterase" evidence="14">
    <location>
        <begin position="460"/>
        <end position="487"/>
    </location>
</feature>
<sequence>MVALKLPFYFFFLFRVFILKYHIFCILVNINTTFCAFIDMVELYIINFGGILMILTWDIIRRIIEILWLINVGLAIWTVFRSHRDIASTWAWLLILSILPYVGFVLYLFTGRQLSHDDIFSIETEQKKIRDHFLNEQNRLLRIHDLIPSKAQNPRARRLVELNLNNDGALLTFNNEVETFIDGQVLFPNLIKNIDEAKRTINVEFYTFYDDQLGNQVLQSLEKAASRGVKVRVLYDASGSRGTRPSFFKKLRQLGGEAQPFISTAGNRFFTTPRANYHLHRKLVIIDNEIGYIGGFNIGDQYIDRSKKFGHWRDTHLRVVGQAALLMEIRFAMDWNTSCRRSHLPKYNIDNLIETFKLKVVQSKDLVPMQIVSSGPDNSHFGIRRAYEEIIAQAQNYVYIQTPYLIPGDSILEALIIAAKSGVDVRIMIPSMPDHPFVYRATEYYAKYLVNQGVKVYKYDNGFIHAKTIVSGSNIASVGSANQDFRSYQLNFEVNAFTYSTALTKELKEIFEEDLKESTLLTKEYFEKQSHWRKFKQYFSRLLSPIL</sequence>
<feature type="active site" evidence="12">
    <location>
        <position position="282"/>
    </location>
</feature>
<evidence type="ECO:0000256" key="4">
    <source>
        <dbReference type="ARBA" id="ARBA00022679"/>
    </source>
</evidence>
<dbReference type="SMART" id="SM00155">
    <property type="entry name" value="PLDc"/>
    <property type="match status" value="2"/>
</dbReference>
<comment type="function">
    <text evidence="12">Catalyzes the reversible phosphatidyl group transfer from one phosphatidylglycerol molecule to another to form cardiolipin (CL) (diphosphatidylglycerol) and glycerol.</text>
</comment>
<reference evidence="15 16" key="1">
    <citation type="journal article" date="2009" name="J. Bacteriol.">
        <title>Complete genome sequence of Lactobacillus johnsonii FI9785, a competitive exclusion agent against pathogens in poultry.</title>
        <authorList>
            <person name="Wegmann U."/>
            <person name="Overweg K."/>
            <person name="Horn N."/>
            <person name="Goesmann A."/>
            <person name="Narbad A."/>
            <person name="Gasson M.J."/>
            <person name="Shearman C."/>
        </authorList>
    </citation>
    <scope>NUCLEOTIDE SEQUENCE [LARGE SCALE GENOMIC DNA]</scope>
    <source>
        <strain evidence="15 16">FI9785</strain>
    </source>
</reference>
<evidence type="ECO:0000256" key="13">
    <source>
        <dbReference type="NCBIfam" id="TIGR04265"/>
    </source>
</evidence>
<feature type="active site" evidence="12">
    <location>
        <position position="465"/>
    </location>
</feature>
<dbReference type="KEGG" id="ljf:FI9785_795"/>
<evidence type="ECO:0000256" key="9">
    <source>
        <dbReference type="ARBA" id="ARBA00023136"/>
    </source>
</evidence>
<evidence type="ECO:0000259" key="14">
    <source>
        <dbReference type="PROSITE" id="PS50035"/>
    </source>
</evidence>
<dbReference type="PROSITE" id="PS50035">
    <property type="entry name" value="PLD"/>
    <property type="match status" value="2"/>
</dbReference>
<comment type="similarity">
    <text evidence="12">Belongs to the phospholipase D family. Cardiolipin synthase subfamily.</text>
</comment>
<dbReference type="GO" id="GO:0032049">
    <property type="term" value="P:cardiolipin biosynthetic process"/>
    <property type="evidence" value="ECO:0007669"/>
    <property type="project" value="UniProtKB-UniRule"/>
</dbReference>
<evidence type="ECO:0000256" key="7">
    <source>
        <dbReference type="ARBA" id="ARBA00022989"/>
    </source>
</evidence>
<evidence type="ECO:0000256" key="1">
    <source>
        <dbReference type="ARBA" id="ARBA00004651"/>
    </source>
</evidence>
<evidence type="ECO:0000313" key="15">
    <source>
        <dbReference type="EMBL" id="CAX66669.1"/>
    </source>
</evidence>
<keyword evidence="9 12" id="KW-0472">Membrane</keyword>
<dbReference type="InterPro" id="IPR025202">
    <property type="entry name" value="PLD-like_dom"/>
</dbReference>
<evidence type="ECO:0000256" key="3">
    <source>
        <dbReference type="ARBA" id="ARBA00022516"/>
    </source>
</evidence>
<dbReference type="PANTHER" id="PTHR21248">
    <property type="entry name" value="CARDIOLIPIN SYNTHASE"/>
    <property type="match status" value="1"/>
</dbReference>
<dbReference type="CDD" id="cd09112">
    <property type="entry name" value="PLDc_CLS_2"/>
    <property type="match status" value="1"/>
</dbReference>
<keyword evidence="5 12" id="KW-0812">Transmembrane</keyword>
<keyword evidence="4 12" id="KW-0808">Transferase</keyword>
<dbReference type="EC" id="2.7.8.-" evidence="12 13"/>
<evidence type="ECO:0000256" key="11">
    <source>
        <dbReference type="ARBA" id="ARBA00023264"/>
    </source>
</evidence>
<keyword evidence="16" id="KW-1185">Reference proteome</keyword>
<comment type="caution">
    <text evidence="12">Lacks conserved residue(s) required for the propagation of feature annotation.</text>
</comment>
<dbReference type="CDD" id="cd09110">
    <property type="entry name" value="PLDc_CLS_1"/>
    <property type="match status" value="1"/>
</dbReference>
<dbReference type="Proteomes" id="UP000002627">
    <property type="component" value="Chromosome"/>
</dbReference>
<evidence type="ECO:0000256" key="10">
    <source>
        <dbReference type="ARBA" id="ARBA00023209"/>
    </source>
</evidence>
<keyword evidence="6" id="KW-0677">Repeat</keyword>
<dbReference type="EMBL" id="FN298497">
    <property type="protein sequence ID" value="CAX66669.1"/>
    <property type="molecule type" value="Genomic_DNA"/>
</dbReference>
<feature type="transmembrane region" description="Helical" evidence="12">
    <location>
        <begin position="6"/>
        <end position="29"/>
    </location>
</feature>
<dbReference type="NCBIfam" id="TIGR04265">
    <property type="entry name" value="bac_cardiolipin"/>
    <property type="match status" value="1"/>
</dbReference>
<name>D0R3K6_LACJF</name>